<feature type="domain" description="Beta-lactamase-related" evidence="4">
    <location>
        <begin position="36"/>
        <end position="339"/>
    </location>
</feature>
<sequence>MSKSVLCGGLRLVAAGFCLLAITATPVLAQDAGRMDQVVRAAADKDEFSGSVLVARDGQILLDRGYGLANREWSIPNDSATRFRLGSVTKQFTAVAIMLLHERGQVDLDAPVKTYLPDAPAAWDRVTVRHLLTHTAGLADYTRLEDFDAKKTLPTTAEALMARFRDRPLAFQPGEGWAYSNSGYVVLTAIIERVSGQTYADFVAQNLFQPLNMGDSGYDSHDVILPRRASGYTPSGEGVINAAYVDMSVPQGAGGLYSTTHDLLKWEQGLFGGRLLKPQSLAILTTPYRNNYALGLEVAKDGDDTIISHSGAIDGFNTYLAYDTTNRMTVVVLGNLNGAAPLKLGGELMILARGGTVTLADERQAAAMSADALAAYSGVYQVAPGFALTLKVTDGVLTAQATGQKPVALTPETTDAFFVEAIDAQITFTRNSADGIEGLVLHQGGREMPAPRQ</sequence>
<proteinExistence type="predicted"/>
<keyword evidence="3" id="KW-0732">Signal</keyword>
<accession>A0ABX8TK34</accession>
<keyword evidence="6" id="KW-0378">Hydrolase</keyword>
<evidence type="ECO:0000256" key="3">
    <source>
        <dbReference type="SAM" id="SignalP"/>
    </source>
</evidence>
<feature type="domain" description="Peptidase S12 Pab87-related C-terminal" evidence="5">
    <location>
        <begin position="363"/>
        <end position="442"/>
    </location>
</feature>
<dbReference type="GeneID" id="94373953"/>
<keyword evidence="7" id="KW-1185">Reference proteome</keyword>
<dbReference type="GO" id="GO:0016787">
    <property type="term" value="F:hydrolase activity"/>
    <property type="evidence" value="ECO:0007669"/>
    <property type="project" value="UniProtKB-KW"/>
</dbReference>
<dbReference type="InterPro" id="IPR021860">
    <property type="entry name" value="Peptidase_S12_Pab87-rel_C"/>
</dbReference>
<dbReference type="EMBL" id="CP080034">
    <property type="protein sequence ID" value="QYC10750.1"/>
    <property type="molecule type" value="Genomic_DNA"/>
</dbReference>
<evidence type="ECO:0000256" key="1">
    <source>
        <dbReference type="ARBA" id="ARBA00004370"/>
    </source>
</evidence>
<dbReference type="InterPro" id="IPR050491">
    <property type="entry name" value="AmpC-like"/>
</dbReference>
<dbReference type="PANTHER" id="PTHR46825:SF11">
    <property type="entry name" value="PENICILLIN-BINDING PROTEIN 4"/>
    <property type="match status" value="1"/>
</dbReference>
<evidence type="ECO:0000313" key="6">
    <source>
        <dbReference type="EMBL" id="QYC10750.1"/>
    </source>
</evidence>
<evidence type="ECO:0000256" key="2">
    <source>
        <dbReference type="ARBA" id="ARBA00023136"/>
    </source>
</evidence>
<dbReference type="Proteomes" id="UP000824334">
    <property type="component" value="Chromosome"/>
</dbReference>
<reference evidence="6 7" key="1">
    <citation type="submission" date="2021-07" db="EMBL/GenBank/DDBJ databases">
        <title>Isolation and characterization of bacteria from a gold mining with a capacity of golden bioaccumulation.</title>
        <authorList>
            <person name="Yang X.J."/>
        </authorList>
    </citation>
    <scope>NUCLEOTIDE SEQUENCE [LARGE SCALE GENOMIC DNA]</scope>
    <source>
        <strain evidence="6 7">Au29</strain>
    </source>
</reference>
<organism evidence="6 7">
    <name type="scientific">Brevundimonas nasdae</name>
    <dbReference type="NCBI Taxonomy" id="172043"/>
    <lineage>
        <taxon>Bacteria</taxon>
        <taxon>Pseudomonadati</taxon>
        <taxon>Pseudomonadota</taxon>
        <taxon>Alphaproteobacteria</taxon>
        <taxon>Caulobacterales</taxon>
        <taxon>Caulobacteraceae</taxon>
        <taxon>Brevundimonas</taxon>
    </lineage>
</organism>
<evidence type="ECO:0000313" key="7">
    <source>
        <dbReference type="Proteomes" id="UP000824334"/>
    </source>
</evidence>
<dbReference type="PANTHER" id="PTHR46825">
    <property type="entry name" value="D-ALANYL-D-ALANINE-CARBOXYPEPTIDASE/ENDOPEPTIDASE AMPH"/>
    <property type="match status" value="1"/>
</dbReference>
<dbReference type="Pfam" id="PF11954">
    <property type="entry name" value="DUF3471"/>
    <property type="match status" value="1"/>
</dbReference>
<feature type="chain" id="PRO_5046838394" evidence="3">
    <location>
        <begin position="30"/>
        <end position="453"/>
    </location>
</feature>
<gene>
    <name evidence="6" type="ORF">KWG56_01665</name>
</gene>
<keyword evidence="2" id="KW-0472">Membrane</keyword>
<evidence type="ECO:0000259" key="4">
    <source>
        <dbReference type="Pfam" id="PF00144"/>
    </source>
</evidence>
<dbReference type="InterPro" id="IPR001466">
    <property type="entry name" value="Beta-lactam-related"/>
</dbReference>
<feature type="signal peptide" evidence="3">
    <location>
        <begin position="1"/>
        <end position="29"/>
    </location>
</feature>
<dbReference type="Pfam" id="PF00144">
    <property type="entry name" value="Beta-lactamase"/>
    <property type="match status" value="1"/>
</dbReference>
<dbReference type="RefSeq" id="WP_219353489.1">
    <property type="nucleotide sequence ID" value="NZ_CP080034.1"/>
</dbReference>
<evidence type="ECO:0000259" key="5">
    <source>
        <dbReference type="Pfam" id="PF11954"/>
    </source>
</evidence>
<name>A0ABX8TK34_9CAUL</name>
<comment type="subcellular location">
    <subcellularLocation>
        <location evidence="1">Membrane</location>
    </subcellularLocation>
</comment>
<protein>
    <submittedName>
        <fullName evidence="6">Serine hydrolase</fullName>
    </submittedName>
</protein>